<evidence type="ECO:0000256" key="1">
    <source>
        <dbReference type="SAM" id="MobiDB-lite"/>
    </source>
</evidence>
<proteinExistence type="predicted"/>
<sequence length="233" mass="25106">MKKYVWLLIAAAFAVAVLAMVGCKPATTPTPSPTPTVTPPTPTPDTKCPQPVSTVVRNLYNPYTGDGEDEIEIVITFDEPIAGDEDCITNPDYWEFTVVNATRYDGDTTDDEAPADDVEITVDDVDGIKLSDDGKKITIKATVTEGDLEGSFGYGLICDEDSADAYRAVLEDQGVDKVKKYATTADLVKWKLSRWCAVYDELGNRCCEDIEGKACCTTVCEPGPTPPAGGCQL</sequence>
<gene>
    <name evidence="3" type="ORF">ENW11_01615</name>
</gene>
<dbReference type="EMBL" id="DTIY01000011">
    <property type="protein sequence ID" value="HGY38495.1"/>
    <property type="molecule type" value="Genomic_DNA"/>
</dbReference>
<dbReference type="PROSITE" id="PS51257">
    <property type="entry name" value="PROKAR_LIPOPROTEIN"/>
    <property type="match status" value="1"/>
</dbReference>
<reference evidence="3" key="1">
    <citation type="journal article" date="2020" name="mSystems">
        <title>Genome- and Community-Level Interaction Insights into Carbon Utilization and Element Cycling Functions of Hydrothermarchaeota in Hydrothermal Sediment.</title>
        <authorList>
            <person name="Zhou Z."/>
            <person name="Liu Y."/>
            <person name="Xu W."/>
            <person name="Pan J."/>
            <person name="Luo Z.H."/>
            <person name="Li M."/>
        </authorList>
    </citation>
    <scope>NUCLEOTIDE SEQUENCE [LARGE SCALE GENOMIC DNA]</scope>
    <source>
        <strain evidence="3">SpSt-82</strain>
    </source>
</reference>
<feature type="region of interest" description="Disordered" evidence="1">
    <location>
        <begin position="26"/>
        <end position="50"/>
    </location>
</feature>
<feature type="chain" id="PRO_5031422592" description="SbsA Ig-like domain-containing protein" evidence="2">
    <location>
        <begin position="20"/>
        <end position="233"/>
    </location>
</feature>
<feature type="signal peptide" evidence="2">
    <location>
        <begin position="1"/>
        <end position="19"/>
    </location>
</feature>
<keyword evidence="2" id="KW-0732">Signal</keyword>
<evidence type="ECO:0000256" key="2">
    <source>
        <dbReference type="SAM" id="SignalP"/>
    </source>
</evidence>
<protein>
    <recommendedName>
        <fullName evidence="4">SbsA Ig-like domain-containing protein</fullName>
    </recommendedName>
</protein>
<comment type="caution">
    <text evidence="3">The sequence shown here is derived from an EMBL/GenBank/DDBJ whole genome shotgun (WGS) entry which is preliminary data.</text>
</comment>
<feature type="compositionally biased region" description="Pro residues" evidence="1">
    <location>
        <begin position="28"/>
        <end position="43"/>
    </location>
</feature>
<evidence type="ECO:0000313" key="3">
    <source>
        <dbReference type="EMBL" id="HGY38495.1"/>
    </source>
</evidence>
<dbReference type="AlphaFoldDB" id="A0A7V4WJM0"/>
<organism evidence="3">
    <name type="scientific">Candidatus Caldatribacterium saccharofermentans</name>
    <dbReference type="NCBI Taxonomy" id="1454753"/>
    <lineage>
        <taxon>Bacteria</taxon>
        <taxon>Pseudomonadati</taxon>
        <taxon>Atribacterota</taxon>
        <taxon>Atribacteria</taxon>
        <taxon>Atribacterales</taxon>
        <taxon>Candidatus Caldatribacteriaceae</taxon>
        <taxon>Candidatus Caldatribacterium</taxon>
    </lineage>
</organism>
<evidence type="ECO:0008006" key="4">
    <source>
        <dbReference type="Google" id="ProtNLM"/>
    </source>
</evidence>
<name>A0A7V4WJM0_9BACT</name>
<accession>A0A7V4WJM0</accession>